<keyword evidence="3" id="KW-1133">Transmembrane helix</keyword>
<feature type="compositionally biased region" description="Basic and acidic residues" evidence="2">
    <location>
        <begin position="92"/>
        <end position="103"/>
    </location>
</feature>
<dbReference type="AlphaFoldDB" id="A0A388LQ46"/>
<keyword evidence="3" id="KW-0812">Transmembrane</keyword>
<evidence type="ECO:0000256" key="3">
    <source>
        <dbReference type="SAM" id="Phobius"/>
    </source>
</evidence>
<name>A0A388LQ46_CHABU</name>
<feature type="region of interest" description="Disordered" evidence="2">
    <location>
        <begin position="92"/>
        <end position="126"/>
    </location>
</feature>
<reference evidence="4 5" key="1">
    <citation type="journal article" date="2018" name="Cell">
        <title>The Chara Genome: Secondary Complexity and Implications for Plant Terrestrialization.</title>
        <authorList>
            <person name="Nishiyama T."/>
            <person name="Sakayama H."/>
            <person name="Vries J.D."/>
            <person name="Buschmann H."/>
            <person name="Saint-Marcoux D."/>
            <person name="Ullrich K.K."/>
            <person name="Haas F.B."/>
            <person name="Vanderstraeten L."/>
            <person name="Becker D."/>
            <person name="Lang D."/>
            <person name="Vosolsobe S."/>
            <person name="Rombauts S."/>
            <person name="Wilhelmsson P.K.I."/>
            <person name="Janitza P."/>
            <person name="Kern R."/>
            <person name="Heyl A."/>
            <person name="Rumpler F."/>
            <person name="Villalobos L.I.A.C."/>
            <person name="Clay J.M."/>
            <person name="Skokan R."/>
            <person name="Toyoda A."/>
            <person name="Suzuki Y."/>
            <person name="Kagoshima H."/>
            <person name="Schijlen E."/>
            <person name="Tajeshwar N."/>
            <person name="Catarino B."/>
            <person name="Hetherington A.J."/>
            <person name="Saltykova A."/>
            <person name="Bonnot C."/>
            <person name="Breuninger H."/>
            <person name="Symeonidi A."/>
            <person name="Radhakrishnan G.V."/>
            <person name="Van Nieuwerburgh F."/>
            <person name="Deforce D."/>
            <person name="Chang C."/>
            <person name="Karol K.G."/>
            <person name="Hedrich R."/>
            <person name="Ulvskov P."/>
            <person name="Glockner G."/>
            <person name="Delwiche C.F."/>
            <person name="Petrasek J."/>
            <person name="Van de Peer Y."/>
            <person name="Friml J."/>
            <person name="Beilby M."/>
            <person name="Dolan L."/>
            <person name="Kohara Y."/>
            <person name="Sugano S."/>
            <person name="Fujiyama A."/>
            <person name="Delaux P.-M."/>
            <person name="Quint M."/>
            <person name="TheiBen G."/>
            <person name="Hagemann M."/>
            <person name="Harholt J."/>
            <person name="Dunand C."/>
            <person name="Zachgo S."/>
            <person name="Langdale J."/>
            <person name="Maumus F."/>
            <person name="Straeten D.V.D."/>
            <person name="Gould S.B."/>
            <person name="Rensing S.A."/>
        </authorList>
    </citation>
    <scope>NUCLEOTIDE SEQUENCE [LARGE SCALE GENOMIC DNA]</scope>
    <source>
        <strain evidence="4 5">S276</strain>
    </source>
</reference>
<evidence type="ECO:0000313" key="5">
    <source>
        <dbReference type="Proteomes" id="UP000265515"/>
    </source>
</evidence>
<keyword evidence="5" id="KW-1185">Reference proteome</keyword>
<accession>A0A388LQ46</accession>
<feature type="transmembrane region" description="Helical" evidence="3">
    <location>
        <begin position="6"/>
        <end position="29"/>
    </location>
</feature>
<keyword evidence="1" id="KW-0175">Coiled coil</keyword>
<proteinExistence type="predicted"/>
<dbReference type="EMBL" id="BFEA01000472">
    <property type="protein sequence ID" value="GBG84333.1"/>
    <property type="molecule type" value="Genomic_DNA"/>
</dbReference>
<organism evidence="4 5">
    <name type="scientific">Chara braunii</name>
    <name type="common">Braun's stonewort</name>
    <dbReference type="NCBI Taxonomy" id="69332"/>
    <lineage>
        <taxon>Eukaryota</taxon>
        <taxon>Viridiplantae</taxon>
        <taxon>Streptophyta</taxon>
        <taxon>Charophyceae</taxon>
        <taxon>Charales</taxon>
        <taxon>Characeae</taxon>
        <taxon>Chara</taxon>
    </lineage>
</organism>
<gene>
    <name evidence="4" type="ORF">CBR_g38304</name>
</gene>
<evidence type="ECO:0000256" key="1">
    <source>
        <dbReference type="SAM" id="Coils"/>
    </source>
</evidence>
<comment type="caution">
    <text evidence="4">The sequence shown here is derived from an EMBL/GenBank/DDBJ whole genome shotgun (WGS) entry which is preliminary data.</text>
</comment>
<feature type="compositionally biased region" description="Acidic residues" evidence="2">
    <location>
        <begin position="104"/>
        <end position="113"/>
    </location>
</feature>
<evidence type="ECO:0000256" key="2">
    <source>
        <dbReference type="SAM" id="MobiDB-lite"/>
    </source>
</evidence>
<sequence>MDDYPMYGLLVGFSLWGTLWRLLFPLGFLPTFTCRVGTRGGTSTQPYTKEEEEKMAAVLRERKEKKEAKKKALQEEQVAKLKKIEEAREKERLKKEEEEKLKEVEEEEEEDETPLQKKRVQYSGSRDDEMEKRISEWVANLSLGEEEEVAMYISKDDQDAAMRAWEAEADVIKRQALEDEKRMEWKLAVMKEKKRRGDAAAEAAKELEEVQKIEEQLAAQADLPKKMEVIARNVARLARIQPEQYDFSRSQHIAVRSIRLGFRDFARELVGVVGVEVGHRLDKTERFCVGAIEGVKAAAPKEEEARPPRREPVKVKFPDSYSGKWEENFDNWEANVKTYVHLQQVCPDQHVLIAIHALRDEAASFARSLVRAANCNDDAVAYSFTPLVDFLKLLRERFADVARSVKTSDKLRTIHARKWKSARALKSTMDELVAVLDHGVTDTQLVALFYRAMPEVFRGHFFAKSEDPATTYDSLSREVVAFEAKSVSVSTFLHKDLDKGKQWKGRTISRQVKTKDSLVLTLDEGSVDEIPYDQIEWGLEEEDSGVG</sequence>
<evidence type="ECO:0000313" key="4">
    <source>
        <dbReference type="EMBL" id="GBG84333.1"/>
    </source>
</evidence>
<protein>
    <submittedName>
        <fullName evidence="4">Uncharacterized protein</fullName>
    </submittedName>
</protein>
<feature type="coiled-coil region" evidence="1">
    <location>
        <begin position="190"/>
        <end position="223"/>
    </location>
</feature>
<keyword evidence="3" id="KW-0472">Membrane</keyword>
<dbReference type="Gramene" id="GBG84333">
    <property type="protein sequence ID" value="GBG84333"/>
    <property type="gene ID" value="CBR_g38304"/>
</dbReference>
<dbReference type="Proteomes" id="UP000265515">
    <property type="component" value="Unassembled WGS sequence"/>
</dbReference>